<organism evidence="1 2">
    <name type="scientific">Myceligenerans pegani</name>
    <dbReference type="NCBI Taxonomy" id="2776917"/>
    <lineage>
        <taxon>Bacteria</taxon>
        <taxon>Bacillati</taxon>
        <taxon>Actinomycetota</taxon>
        <taxon>Actinomycetes</taxon>
        <taxon>Micrococcales</taxon>
        <taxon>Promicromonosporaceae</taxon>
        <taxon>Myceligenerans</taxon>
    </lineage>
</organism>
<evidence type="ECO:0000313" key="1">
    <source>
        <dbReference type="EMBL" id="MBE1878177.1"/>
    </source>
</evidence>
<evidence type="ECO:0000313" key="2">
    <source>
        <dbReference type="Proteomes" id="UP000625527"/>
    </source>
</evidence>
<reference evidence="1 2" key="1">
    <citation type="submission" date="2020-10" db="EMBL/GenBank/DDBJ databases">
        <title>Myceligenerans pegani sp. nov., an endophytic actinomycete isolated from Peganum harmala L. in Xinjiang, China.</title>
        <authorList>
            <person name="Xin L."/>
        </authorList>
    </citation>
    <scope>NUCLEOTIDE SEQUENCE [LARGE SCALE GENOMIC DNA]</scope>
    <source>
        <strain evidence="1 2">TRM65318</strain>
    </source>
</reference>
<accession>A0ABR9N3D9</accession>
<dbReference type="Proteomes" id="UP000625527">
    <property type="component" value="Unassembled WGS sequence"/>
</dbReference>
<proteinExistence type="predicted"/>
<comment type="caution">
    <text evidence="1">The sequence shown here is derived from an EMBL/GenBank/DDBJ whole genome shotgun (WGS) entry which is preliminary data.</text>
</comment>
<protein>
    <submittedName>
        <fullName evidence="1">Uncharacterized protein</fullName>
    </submittedName>
</protein>
<dbReference type="EMBL" id="JADAQT010000108">
    <property type="protein sequence ID" value="MBE1878177.1"/>
    <property type="molecule type" value="Genomic_DNA"/>
</dbReference>
<gene>
    <name evidence="1" type="ORF">IHE71_21015</name>
</gene>
<name>A0ABR9N3D9_9MICO</name>
<sequence length="81" mass="8773">MNARRRDAASRRASLVVDGVETPVDVIALESSELCAIPSGADGRIALIVERSTEPGWREPISIARVTSLDDYAVPAWRPGR</sequence>
<dbReference type="RefSeq" id="WP_192864726.1">
    <property type="nucleotide sequence ID" value="NZ_JADAQT010000108.1"/>
</dbReference>
<keyword evidence="2" id="KW-1185">Reference proteome</keyword>